<evidence type="ECO:0000313" key="2">
    <source>
        <dbReference type="EMBL" id="KKN05004.1"/>
    </source>
</evidence>
<dbReference type="AlphaFoldDB" id="A0A0F9MGH1"/>
<feature type="transmembrane region" description="Helical" evidence="1">
    <location>
        <begin position="81"/>
        <end position="99"/>
    </location>
</feature>
<gene>
    <name evidence="2" type="ORF">LCGC14_1091720</name>
</gene>
<feature type="transmembrane region" description="Helical" evidence="1">
    <location>
        <begin position="7"/>
        <end position="27"/>
    </location>
</feature>
<feature type="transmembrane region" description="Helical" evidence="1">
    <location>
        <begin position="105"/>
        <end position="126"/>
    </location>
</feature>
<sequence>MGKFANYLVLMSGLTILFYFAGLIDQTANSTLLNLLLDPSSFQDTTLALKAIIAIEAILASAIVVGFAIAGNIELGVMSSFSIFLFNLLWDFTAVFSAVSAANPVIAIIFFAPGIFLFIVTILEWWRGVTT</sequence>
<proteinExistence type="predicted"/>
<keyword evidence="1" id="KW-0472">Membrane</keyword>
<organism evidence="2">
    <name type="scientific">marine sediment metagenome</name>
    <dbReference type="NCBI Taxonomy" id="412755"/>
    <lineage>
        <taxon>unclassified sequences</taxon>
        <taxon>metagenomes</taxon>
        <taxon>ecological metagenomes</taxon>
    </lineage>
</organism>
<accession>A0A0F9MGH1</accession>
<dbReference type="EMBL" id="LAZR01004854">
    <property type="protein sequence ID" value="KKN05004.1"/>
    <property type="molecule type" value="Genomic_DNA"/>
</dbReference>
<reference evidence="2" key="1">
    <citation type="journal article" date="2015" name="Nature">
        <title>Complex archaea that bridge the gap between prokaryotes and eukaryotes.</title>
        <authorList>
            <person name="Spang A."/>
            <person name="Saw J.H."/>
            <person name="Jorgensen S.L."/>
            <person name="Zaremba-Niedzwiedzka K."/>
            <person name="Martijn J."/>
            <person name="Lind A.E."/>
            <person name="van Eijk R."/>
            <person name="Schleper C."/>
            <person name="Guy L."/>
            <person name="Ettema T.J."/>
        </authorList>
    </citation>
    <scope>NUCLEOTIDE SEQUENCE</scope>
</reference>
<evidence type="ECO:0000256" key="1">
    <source>
        <dbReference type="SAM" id="Phobius"/>
    </source>
</evidence>
<comment type="caution">
    <text evidence="2">The sequence shown here is derived from an EMBL/GenBank/DDBJ whole genome shotgun (WGS) entry which is preliminary data.</text>
</comment>
<feature type="transmembrane region" description="Helical" evidence="1">
    <location>
        <begin position="47"/>
        <end position="69"/>
    </location>
</feature>
<keyword evidence="1" id="KW-1133">Transmembrane helix</keyword>
<protein>
    <submittedName>
        <fullName evidence="2">Uncharacterized protein</fullName>
    </submittedName>
</protein>
<name>A0A0F9MGH1_9ZZZZ</name>
<keyword evidence="1" id="KW-0812">Transmembrane</keyword>